<name>A0A443N230_9MAGN</name>
<dbReference type="EMBL" id="QPKB01000001">
    <property type="protein sequence ID" value="RWR72587.1"/>
    <property type="molecule type" value="Genomic_DNA"/>
</dbReference>
<evidence type="ECO:0000313" key="1">
    <source>
        <dbReference type="EMBL" id="RWR72587.1"/>
    </source>
</evidence>
<protein>
    <submittedName>
        <fullName evidence="1">Uncharacterized protein</fullName>
    </submittedName>
</protein>
<reference evidence="1 2" key="1">
    <citation type="journal article" date="2019" name="Nat. Plants">
        <title>Stout camphor tree genome fills gaps in understanding of flowering plant genome evolution.</title>
        <authorList>
            <person name="Chaw S.M."/>
            <person name="Liu Y.C."/>
            <person name="Wu Y.W."/>
            <person name="Wang H.Y."/>
            <person name="Lin C.I."/>
            <person name="Wu C.S."/>
            <person name="Ke H.M."/>
            <person name="Chang L.Y."/>
            <person name="Hsu C.Y."/>
            <person name="Yang H.T."/>
            <person name="Sudianto E."/>
            <person name="Hsu M.H."/>
            <person name="Wu K.P."/>
            <person name="Wang L.N."/>
            <person name="Leebens-Mack J.H."/>
            <person name="Tsai I.J."/>
        </authorList>
    </citation>
    <scope>NUCLEOTIDE SEQUENCE [LARGE SCALE GENOMIC DNA]</scope>
    <source>
        <strain evidence="2">cv. Chaw 1501</strain>
        <tissue evidence="1">Young leaves</tissue>
    </source>
</reference>
<sequence length="105" mass="12182">MLNTSKEHCKLYSIWSLIMIRTQLRLVSSRLHKTPLSLSLFLSLSFHRSSERSFDQSNEISHADLSFQLQDPSHFRVSSSSSQLLQIFLPLSELGLLFEIFDLRL</sequence>
<dbReference type="AlphaFoldDB" id="A0A443N230"/>
<accession>A0A443N230</accession>
<keyword evidence="2" id="KW-1185">Reference proteome</keyword>
<organism evidence="1 2">
    <name type="scientific">Cinnamomum micranthum f. kanehirae</name>
    <dbReference type="NCBI Taxonomy" id="337451"/>
    <lineage>
        <taxon>Eukaryota</taxon>
        <taxon>Viridiplantae</taxon>
        <taxon>Streptophyta</taxon>
        <taxon>Embryophyta</taxon>
        <taxon>Tracheophyta</taxon>
        <taxon>Spermatophyta</taxon>
        <taxon>Magnoliopsida</taxon>
        <taxon>Magnoliidae</taxon>
        <taxon>Laurales</taxon>
        <taxon>Lauraceae</taxon>
        <taxon>Cinnamomum</taxon>
    </lineage>
</organism>
<evidence type="ECO:0000313" key="2">
    <source>
        <dbReference type="Proteomes" id="UP000283530"/>
    </source>
</evidence>
<gene>
    <name evidence="1" type="ORF">CKAN_00082100</name>
</gene>
<dbReference type="Proteomes" id="UP000283530">
    <property type="component" value="Unassembled WGS sequence"/>
</dbReference>
<proteinExistence type="predicted"/>
<comment type="caution">
    <text evidence="1">The sequence shown here is derived from an EMBL/GenBank/DDBJ whole genome shotgun (WGS) entry which is preliminary data.</text>
</comment>